<evidence type="ECO:0008006" key="4">
    <source>
        <dbReference type="Google" id="ProtNLM"/>
    </source>
</evidence>
<dbReference type="PANTHER" id="PTHR30143:SF0">
    <property type="entry name" value="2-KETO-4-PENTENOATE HYDRATASE"/>
    <property type="match status" value="1"/>
</dbReference>
<dbReference type="RefSeq" id="WP_188898322.1">
    <property type="nucleotide sequence ID" value="NZ_BMKS01000002.1"/>
</dbReference>
<gene>
    <name evidence="2" type="ORF">GCM10010964_05850</name>
</gene>
<dbReference type="GO" id="GO:0008684">
    <property type="term" value="F:2-oxopent-4-enoate hydratase activity"/>
    <property type="evidence" value="ECO:0007669"/>
    <property type="project" value="TreeGrafter"/>
</dbReference>
<name>A0A8J2Z8G4_9PROT</name>
<dbReference type="InterPro" id="IPR050772">
    <property type="entry name" value="Hydratase-Decarb/MhpD_sf"/>
</dbReference>
<dbReference type="Gene3D" id="3.90.850.10">
    <property type="entry name" value="Fumarylacetoacetase-like, C-terminal domain"/>
    <property type="match status" value="1"/>
</dbReference>
<dbReference type="SUPFAM" id="SSF56529">
    <property type="entry name" value="FAH"/>
    <property type="match status" value="1"/>
</dbReference>
<sequence length="311" mass="32940">MTRRRPPPPTLVACAALLAAAIPVAAAAQPTAGPQATAPRATANCPSDEAVAAFAEAMLANRLSPPFAGMTSLADGLCAQHKLVRVLQRHWGRPVGYKVALTSAPVQQRFGISHPIRGVIFEHTVRLRSGAEVPARFGAAPIVESDFLVRVRDDGINNAGRDHLAILRHLDQVIPYIELPDVPLSGPPDAANLLAVNAGTRLGVLGEPIPVEASEDFARRLGTMIVTMTDDTGREHARLPGSAVLGHPLNAVAFLIEDLGREGRRLEAGQLLSIAGFSPLVTPEPGRTYTVRYEGLLDRPVSVSVRIAPAP</sequence>
<reference evidence="2 3" key="1">
    <citation type="journal article" date="2014" name="Int. J. Syst. Evol. Microbiol.">
        <title>Complete genome sequence of Corynebacterium casei LMG S-19264T (=DSM 44701T), isolated from a smear-ripened cheese.</title>
        <authorList>
            <consortium name="US DOE Joint Genome Institute (JGI-PGF)"/>
            <person name="Walter F."/>
            <person name="Albersmeier A."/>
            <person name="Kalinowski J."/>
            <person name="Ruckert C."/>
        </authorList>
    </citation>
    <scope>NUCLEOTIDE SEQUENCE [LARGE SCALE GENOMIC DNA]</scope>
    <source>
        <strain evidence="2 3">CGMCC 1.16330</strain>
    </source>
</reference>
<dbReference type="AlphaFoldDB" id="A0A8J2Z8G4"/>
<evidence type="ECO:0000313" key="2">
    <source>
        <dbReference type="EMBL" id="GGG20450.1"/>
    </source>
</evidence>
<evidence type="ECO:0000313" key="3">
    <source>
        <dbReference type="Proteomes" id="UP000597507"/>
    </source>
</evidence>
<accession>A0A8J2Z8G4</accession>
<feature type="chain" id="PRO_5035269564" description="Hydratase" evidence="1">
    <location>
        <begin position="29"/>
        <end position="311"/>
    </location>
</feature>
<dbReference type="EMBL" id="BMKS01000002">
    <property type="protein sequence ID" value="GGG20450.1"/>
    <property type="molecule type" value="Genomic_DNA"/>
</dbReference>
<dbReference type="GO" id="GO:0005737">
    <property type="term" value="C:cytoplasm"/>
    <property type="evidence" value="ECO:0007669"/>
    <property type="project" value="TreeGrafter"/>
</dbReference>
<keyword evidence="1" id="KW-0732">Signal</keyword>
<dbReference type="InterPro" id="IPR036663">
    <property type="entry name" value="Fumarylacetoacetase_C_sf"/>
</dbReference>
<keyword evidence="3" id="KW-1185">Reference proteome</keyword>
<dbReference type="Proteomes" id="UP000597507">
    <property type="component" value="Unassembled WGS sequence"/>
</dbReference>
<proteinExistence type="predicted"/>
<feature type="signal peptide" evidence="1">
    <location>
        <begin position="1"/>
        <end position="28"/>
    </location>
</feature>
<organism evidence="2 3">
    <name type="scientific">Caldovatus sediminis</name>
    <dbReference type="NCBI Taxonomy" id="2041189"/>
    <lineage>
        <taxon>Bacteria</taxon>
        <taxon>Pseudomonadati</taxon>
        <taxon>Pseudomonadota</taxon>
        <taxon>Alphaproteobacteria</taxon>
        <taxon>Acetobacterales</taxon>
        <taxon>Roseomonadaceae</taxon>
        <taxon>Caldovatus</taxon>
    </lineage>
</organism>
<protein>
    <recommendedName>
        <fullName evidence="4">Hydratase</fullName>
    </recommendedName>
</protein>
<evidence type="ECO:0000256" key="1">
    <source>
        <dbReference type="SAM" id="SignalP"/>
    </source>
</evidence>
<comment type="caution">
    <text evidence="2">The sequence shown here is derived from an EMBL/GenBank/DDBJ whole genome shotgun (WGS) entry which is preliminary data.</text>
</comment>
<dbReference type="PANTHER" id="PTHR30143">
    <property type="entry name" value="ACID HYDRATASE"/>
    <property type="match status" value="1"/>
</dbReference>